<name>A0A8J3VET5_9ACTN</name>
<feature type="transmembrane region" description="Helical" evidence="1">
    <location>
        <begin position="285"/>
        <end position="306"/>
    </location>
</feature>
<evidence type="ECO:0000313" key="3">
    <source>
        <dbReference type="Proteomes" id="UP000612899"/>
    </source>
</evidence>
<dbReference type="AlphaFoldDB" id="A0A8J3VET5"/>
<reference evidence="2" key="1">
    <citation type="submission" date="2021-01" db="EMBL/GenBank/DDBJ databases">
        <title>Whole genome shotgun sequence of Rhizocola hellebori NBRC 109834.</title>
        <authorList>
            <person name="Komaki H."/>
            <person name="Tamura T."/>
        </authorList>
    </citation>
    <scope>NUCLEOTIDE SEQUENCE</scope>
    <source>
        <strain evidence="2">NBRC 109834</strain>
    </source>
</reference>
<feature type="transmembrane region" description="Helical" evidence="1">
    <location>
        <begin position="12"/>
        <end position="31"/>
    </location>
</feature>
<feature type="transmembrane region" description="Helical" evidence="1">
    <location>
        <begin position="220"/>
        <end position="240"/>
    </location>
</feature>
<feature type="transmembrane region" description="Helical" evidence="1">
    <location>
        <begin position="151"/>
        <end position="171"/>
    </location>
</feature>
<dbReference type="RefSeq" id="WP_239123469.1">
    <property type="nucleotide sequence ID" value="NZ_BONY01000006.1"/>
</dbReference>
<organism evidence="2 3">
    <name type="scientific">Rhizocola hellebori</name>
    <dbReference type="NCBI Taxonomy" id="1392758"/>
    <lineage>
        <taxon>Bacteria</taxon>
        <taxon>Bacillati</taxon>
        <taxon>Actinomycetota</taxon>
        <taxon>Actinomycetes</taxon>
        <taxon>Micromonosporales</taxon>
        <taxon>Micromonosporaceae</taxon>
        <taxon>Rhizocola</taxon>
    </lineage>
</organism>
<dbReference type="Proteomes" id="UP000612899">
    <property type="component" value="Unassembled WGS sequence"/>
</dbReference>
<evidence type="ECO:0000313" key="2">
    <source>
        <dbReference type="EMBL" id="GIH03298.1"/>
    </source>
</evidence>
<feature type="transmembrane region" description="Helical" evidence="1">
    <location>
        <begin position="252"/>
        <end position="273"/>
    </location>
</feature>
<evidence type="ECO:0000256" key="1">
    <source>
        <dbReference type="SAM" id="Phobius"/>
    </source>
</evidence>
<dbReference type="EMBL" id="BONY01000006">
    <property type="protein sequence ID" value="GIH03298.1"/>
    <property type="molecule type" value="Genomic_DNA"/>
</dbReference>
<feature type="transmembrane region" description="Helical" evidence="1">
    <location>
        <begin position="117"/>
        <end position="139"/>
    </location>
</feature>
<feature type="transmembrane region" description="Helical" evidence="1">
    <location>
        <begin position="72"/>
        <end position="97"/>
    </location>
</feature>
<protein>
    <submittedName>
        <fullName evidence="2">Uncharacterized protein</fullName>
    </submittedName>
</protein>
<keyword evidence="1" id="KW-0812">Transmembrane</keyword>
<feature type="transmembrane region" description="Helical" evidence="1">
    <location>
        <begin position="46"/>
        <end position="65"/>
    </location>
</feature>
<comment type="caution">
    <text evidence="2">The sequence shown here is derived from an EMBL/GenBank/DDBJ whole genome shotgun (WGS) entry which is preliminary data.</text>
</comment>
<sequence length="317" mass="33996">MIALQRWHRPLMLVSGFMAVLTVVSVTGLIVDDRVLLGVPIWLKPFKFAVSFGIYSVTLAWMLSLPHKGQRWTWWLGTVFAVMGGLMDVSIVFVQAARGTFSHFNSSTETFDNTISVMFGIGVQGIMLTNIAIAAILGFQHLRDRAVSRAIHAGLFLALAGMGVGVLMVFVTDGQLAVDATGREIELLGGHSMAVRDGGPGMPLTNWSTIGGDLRAPHFLGLHGLQAMLLAAMGVGLLARRYGALRDEGVRVSLVTVFGCGYTGLVLLATWQALRGQPVIHPDAITLAGLGTLIVAMVLGLWAVLAQGRRRLASQRV</sequence>
<gene>
    <name evidence="2" type="ORF">Rhe02_13650</name>
</gene>
<accession>A0A8J3VET5</accession>
<keyword evidence="1" id="KW-0472">Membrane</keyword>
<proteinExistence type="predicted"/>
<keyword evidence="3" id="KW-1185">Reference proteome</keyword>
<keyword evidence="1" id="KW-1133">Transmembrane helix</keyword>